<name>A0A8H5ERP0_9AGAR</name>
<organism evidence="2 3">
    <name type="scientific">Psilocybe cf. subviscida</name>
    <dbReference type="NCBI Taxonomy" id="2480587"/>
    <lineage>
        <taxon>Eukaryota</taxon>
        <taxon>Fungi</taxon>
        <taxon>Dikarya</taxon>
        <taxon>Basidiomycota</taxon>
        <taxon>Agaricomycotina</taxon>
        <taxon>Agaricomycetes</taxon>
        <taxon>Agaricomycetidae</taxon>
        <taxon>Agaricales</taxon>
        <taxon>Agaricineae</taxon>
        <taxon>Strophariaceae</taxon>
        <taxon>Psilocybe</taxon>
    </lineage>
</organism>
<dbReference type="OrthoDB" id="3267993at2759"/>
<keyword evidence="3" id="KW-1185">Reference proteome</keyword>
<accession>A0A8H5ERP0</accession>
<evidence type="ECO:0000256" key="1">
    <source>
        <dbReference type="SAM" id="MobiDB-lite"/>
    </source>
</evidence>
<gene>
    <name evidence="2" type="ORF">D9619_010528</name>
</gene>
<evidence type="ECO:0000313" key="2">
    <source>
        <dbReference type="EMBL" id="KAF5309836.1"/>
    </source>
</evidence>
<proteinExistence type="predicted"/>
<reference evidence="2 3" key="1">
    <citation type="journal article" date="2020" name="ISME J.">
        <title>Uncovering the hidden diversity of litter-decomposition mechanisms in mushroom-forming fungi.</title>
        <authorList>
            <person name="Floudas D."/>
            <person name="Bentzer J."/>
            <person name="Ahren D."/>
            <person name="Johansson T."/>
            <person name="Persson P."/>
            <person name="Tunlid A."/>
        </authorList>
    </citation>
    <scope>NUCLEOTIDE SEQUENCE [LARGE SCALE GENOMIC DNA]</scope>
    <source>
        <strain evidence="2 3">CBS 101986</strain>
    </source>
</reference>
<comment type="caution">
    <text evidence="2">The sequence shown here is derived from an EMBL/GenBank/DDBJ whole genome shotgun (WGS) entry which is preliminary data.</text>
</comment>
<dbReference type="EMBL" id="JAACJJ010000058">
    <property type="protein sequence ID" value="KAF5309836.1"/>
    <property type="molecule type" value="Genomic_DNA"/>
</dbReference>
<dbReference type="AlphaFoldDB" id="A0A8H5ERP0"/>
<sequence>MTTTPTQAQVNKASIVSFPSLAHALNSLPQANNLQQVQLHHNMYAQRHSESEAKLQKAFLSKTVSNMAPPMQPHVYQRPAPPDNSADAPITMRTKRFTTSGKSSISAGLTLAGLHPIYRHSDEPPTTLHRDAQKSISTLITDLISVPIGASDPTLPPSPSHHLHPLDLS</sequence>
<evidence type="ECO:0000313" key="3">
    <source>
        <dbReference type="Proteomes" id="UP000567179"/>
    </source>
</evidence>
<dbReference type="Proteomes" id="UP000567179">
    <property type="component" value="Unassembled WGS sequence"/>
</dbReference>
<feature type="region of interest" description="Disordered" evidence="1">
    <location>
        <begin position="150"/>
        <end position="169"/>
    </location>
</feature>
<protein>
    <submittedName>
        <fullName evidence="2">Uncharacterized protein</fullName>
    </submittedName>
</protein>